<dbReference type="RefSeq" id="WP_115491254.1">
    <property type="nucleotide sequence ID" value="NZ_JACHWW010000001.1"/>
</dbReference>
<accession>A0A395LJR2</accession>
<keyword evidence="1" id="KW-0812">Transmembrane</keyword>
<organism evidence="2 3">
    <name type="scientific">Alteriqipengyuania lutimaris</name>
    <dbReference type="NCBI Taxonomy" id="1538146"/>
    <lineage>
        <taxon>Bacteria</taxon>
        <taxon>Pseudomonadati</taxon>
        <taxon>Pseudomonadota</taxon>
        <taxon>Alphaproteobacteria</taxon>
        <taxon>Sphingomonadales</taxon>
        <taxon>Erythrobacteraceae</taxon>
        <taxon>Alteriqipengyuania</taxon>
    </lineage>
</organism>
<dbReference type="Proteomes" id="UP000254101">
    <property type="component" value="Unassembled WGS sequence"/>
</dbReference>
<feature type="transmembrane region" description="Helical" evidence="1">
    <location>
        <begin position="116"/>
        <end position="133"/>
    </location>
</feature>
<evidence type="ECO:0000256" key="1">
    <source>
        <dbReference type="SAM" id="Phobius"/>
    </source>
</evidence>
<evidence type="ECO:0000313" key="3">
    <source>
        <dbReference type="Proteomes" id="UP000254101"/>
    </source>
</evidence>
<proteinExistence type="predicted"/>
<keyword evidence="3" id="KW-1185">Reference proteome</keyword>
<name>A0A395LJR2_9SPHN</name>
<protein>
    <submittedName>
        <fullName evidence="2">Uncharacterized protein</fullName>
    </submittedName>
</protein>
<keyword evidence="1" id="KW-0472">Membrane</keyword>
<sequence>MTRAAAIIAAQETTRRIAMIDEAEDAARIDAGQARTLRACWLAIAAACGAHRELPQLVGHTKLAYPPHRAGEPATFHYAPEDFIHRSAWQGELRRALATARGKARADTSEANCRRVSVLLIIAIAAGVVPLPARERPPMEMAA</sequence>
<dbReference type="AlphaFoldDB" id="A0A395LJR2"/>
<reference evidence="2 3" key="1">
    <citation type="submission" date="2018-07" db="EMBL/GenBank/DDBJ databases">
        <title>Erythrobacter nanhaiensis sp. nov., a novel member of the genus Erythrobacter isolated from the South China Sea.</title>
        <authorList>
            <person name="Chen X."/>
            <person name="Liu J."/>
        </authorList>
    </citation>
    <scope>NUCLEOTIDE SEQUENCE [LARGE SCALE GENOMIC DNA]</scope>
    <source>
        <strain evidence="2 3">S-5</strain>
    </source>
</reference>
<gene>
    <name evidence="2" type="ORF">DL238_05000</name>
</gene>
<comment type="caution">
    <text evidence="2">The sequence shown here is derived from an EMBL/GenBank/DDBJ whole genome shotgun (WGS) entry which is preliminary data.</text>
</comment>
<keyword evidence="1" id="KW-1133">Transmembrane helix</keyword>
<evidence type="ECO:0000313" key="2">
    <source>
        <dbReference type="EMBL" id="RDS77031.1"/>
    </source>
</evidence>
<dbReference type="EMBL" id="QRBB01000001">
    <property type="protein sequence ID" value="RDS77031.1"/>
    <property type="molecule type" value="Genomic_DNA"/>
</dbReference>